<evidence type="ECO:0000256" key="1">
    <source>
        <dbReference type="SAM" id="MobiDB-lite"/>
    </source>
</evidence>
<comment type="caution">
    <text evidence="2">The sequence shown here is derived from an EMBL/GenBank/DDBJ whole genome shotgun (WGS) entry which is preliminary data.</text>
</comment>
<dbReference type="AlphaFoldDB" id="A0A0W8EAS4"/>
<proteinExistence type="predicted"/>
<protein>
    <submittedName>
        <fullName evidence="2">Uncharacterized protein</fullName>
    </submittedName>
</protein>
<feature type="region of interest" description="Disordered" evidence="1">
    <location>
        <begin position="1"/>
        <end position="45"/>
    </location>
</feature>
<dbReference type="EMBL" id="LNQE01001787">
    <property type="protein sequence ID" value="KUG05656.1"/>
    <property type="molecule type" value="Genomic_DNA"/>
</dbReference>
<feature type="compositionally biased region" description="Polar residues" evidence="1">
    <location>
        <begin position="25"/>
        <end position="35"/>
    </location>
</feature>
<organism evidence="2">
    <name type="scientific">hydrocarbon metagenome</name>
    <dbReference type="NCBI Taxonomy" id="938273"/>
    <lineage>
        <taxon>unclassified sequences</taxon>
        <taxon>metagenomes</taxon>
        <taxon>ecological metagenomes</taxon>
    </lineage>
</organism>
<name>A0A0W8EAS4_9ZZZZ</name>
<accession>A0A0W8EAS4</accession>
<evidence type="ECO:0000313" key="2">
    <source>
        <dbReference type="EMBL" id="KUG05656.1"/>
    </source>
</evidence>
<feature type="compositionally biased region" description="Basic and acidic residues" evidence="1">
    <location>
        <begin position="1"/>
        <end position="14"/>
    </location>
</feature>
<gene>
    <name evidence="2" type="ORF">ASZ90_016909</name>
</gene>
<reference evidence="2" key="1">
    <citation type="journal article" date="2015" name="Proc. Natl. Acad. Sci. U.S.A.">
        <title>Networks of energetic and metabolic interactions define dynamics in microbial communities.</title>
        <authorList>
            <person name="Embree M."/>
            <person name="Liu J.K."/>
            <person name="Al-Bassam M.M."/>
            <person name="Zengler K."/>
        </authorList>
    </citation>
    <scope>NUCLEOTIDE SEQUENCE</scope>
</reference>
<sequence length="59" mass="6507">MPGIEVHRNTEKTFTKRARGKSGPTPDNNQGSQAEKLSGMLKIKDPRSIEEIAESDLLV</sequence>